<organism evidence="2 3">
    <name type="scientific">Glutamicibacter ardleyensis</name>
    <dbReference type="NCBI Taxonomy" id="225894"/>
    <lineage>
        <taxon>Bacteria</taxon>
        <taxon>Bacillati</taxon>
        <taxon>Actinomycetota</taxon>
        <taxon>Actinomycetes</taxon>
        <taxon>Micrococcales</taxon>
        <taxon>Micrococcaceae</taxon>
        <taxon>Glutamicibacter</taxon>
    </lineage>
</organism>
<dbReference type="EMBL" id="BMKX01000004">
    <property type="protein sequence ID" value="GGJ61437.1"/>
    <property type="molecule type" value="Genomic_DNA"/>
</dbReference>
<name>A0ABQ2DKZ3_9MICC</name>
<keyword evidence="1" id="KW-0472">Membrane</keyword>
<dbReference type="GeneID" id="303304384"/>
<proteinExistence type="predicted"/>
<dbReference type="RefSeq" id="WP_188685496.1">
    <property type="nucleotide sequence ID" value="NZ_BMKX01000004.1"/>
</dbReference>
<reference evidence="3" key="1">
    <citation type="journal article" date="2019" name="Int. J. Syst. Evol. Microbiol.">
        <title>The Global Catalogue of Microorganisms (GCM) 10K type strain sequencing project: providing services to taxonomists for standard genome sequencing and annotation.</title>
        <authorList>
            <consortium name="The Broad Institute Genomics Platform"/>
            <consortium name="The Broad Institute Genome Sequencing Center for Infectious Disease"/>
            <person name="Wu L."/>
            <person name="Ma J."/>
        </authorList>
    </citation>
    <scope>NUCLEOTIDE SEQUENCE [LARGE SCALE GENOMIC DNA]</scope>
    <source>
        <strain evidence="3">CGMCC 1.3685</strain>
    </source>
</reference>
<evidence type="ECO:0008006" key="4">
    <source>
        <dbReference type="Google" id="ProtNLM"/>
    </source>
</evidence>
<feature type="transmembrane region" description="Helical" evidence="1">
    <location>
        <begin position="226"/>
        <end position="248"/>
    </location>
</feature>
<feature type="transmembrane region" description="Helical" evidence="1">
    <location>
        <begin position="260"/>
        <end position="292"/>
    </location>
</feature>
<feature type="transmembrane region" description="Helical" evidence="1">
    <location>
        <begin position="312"/>
        <end position="333"/>
    </location>
</feature>
<feature type="transmembrane region" description="Helical" evidence="1">
    <location>
        <begin position="194"/>
        <end position="214"/>
    </location>
</feature>
<evidence type="ECO:0000256" key="1">
    <source>
        <dbReference type="SAM" id="Phobius"/>
    </source>
</evidence>
<keyword evidence="1" id="KW-0812">Transmembrane</keyword>
<protein>
    <recommendedName>
        <fullName evidence="4">5,10-methylene-tetrahydrofolate dehydrogenase</fullName>
    </recommendedName>
</protein>
<keyword evidence="3" id="KW-1185">Reference proteome</keyword>
<gene>
    <name evidence="2" type="ORF">GCM10007173_20260</name>
</gene>
<sequence>MDKTETDTRTVGLLADPGIAQSLANRVASRLETVLNEKYEDGTRWVIEVDPVSLPMNESGQVIVNKHVARLREKYGWEFVIYLTDVPQYERGQPVRSIINEAHGAATLVLPSMGVPRRRAVVRFFVQALHELAGGGKPPTRPTSLGRVLSVQVRIEDSADSGDHYDSIEGLRGRVLLVVGMILSNRPWRLVPRLSSALAGAAATGAFGVFYTSIWSMADYLSFRRLVLITVVSILVLTTWLLFHNRLWERPKGARRREKLLLYNIATVFTVALAAAAMYALLFIALLVGSLVVIDQAFLSFELDHEATMSEYLNLAWLAASLGTLGGAIGSSFDEVKSVQRATFSHREFERRNIEFGSFDAEEP</sequence>
<evidence type="ECO:0000313" key="3">
    <source>
        <dbReference type="Proteomes" id="UP000606115"/>
    </source>
</evidence>
<accession>A0ABQ2DKZ3</accession>
<evidence type="ECO:0000313" key="2">
    <source>
        <dbReference type="EMBL" id="GGJ61437.1"/>
    </source>
</evidence>
<comment type="caution">
    <text evidence="2">The sequence shown here is derived from an EMBL/GenBank/DDBJ whole genome shotgun (WGS) entry which is preliminary data.</text>
</comment>
<dbReference type="Proteomes" id="UP000606115">
    <property type="component" value="Unassembled WGS sequence"/>
</dbReference>
<keyword evidence="1" id="KW-1133">Transmembrane helix</keyword>